<reference evidence="4 5" key="1">
    <citation type="submission" date="2020-07" db="EMBL/GenBank/DDBJ databases">
        <title>Comparative genomics of pyrophilous fungi reveals a link between fire events and developmental genes.</title>
        <authorList>
            <consortium name="DOE Joint Genome Institute"/>
            <person name="Steindorff A.S."/>
            <person name="Carver A."/>
            <person name="Calhoun S."/>
            <person name="Stillman K."/>
            <person name="Liu H."/>
            <person name="Lipzen A."/>
            <person name="Pangilinan J."/>
            <person name="Labutti K."/>
            <person name="Bruns T.D."/>
            <person name="Grigoriev I.V."/>
        </authorList>
    </citation>
    <scope>NUCLEOTIDE SEQUENCE [LARGE SCALE GENOMIC DNA]</scope>
    <source>
        <strain evidence="4 5">CBS 144469</strain>
    </source>
</reference>
<evidence type="ECO:0000256" key="2">
    <source>
        <dbReference type="SAM" id="MobiDB-lite"/>
    </source>
</evidence>
<dbReference type="OrthoDB" id="2422225at2759"/>
<feature type="region of interest" description="Disordered" evidence="2">
    <location>
        <begin position="906"/>
        <end position="947"/>
    </location>
</feature>
<dbReference type="AlphaFoldDB" id="A0A8H6HSG4"/>
<evidence type="ECO:0000259" key="3">
    <source>
        <dbReference type="PROSITE" id="PS50966"/>
    </source>
</evidence>
<protein>
    <recommendedName>
        <fullName evidence="3">SWIM-type domain-containing protein</fullName>
    </recommendedName>
</protein>
<feature type="compositionally biased region" description="Acidic residues" evidence="2">
    <location>
        <begin position="763"/>
        <end position="786"/>
    </location>
</feature>
<dbReference type="GO" id="GO:0008270">
    <property type="term" value="F:zinc ion binding"/>
    <property type="evidence" value="ECO:0007669"/>
    <property type="project" value="UniProtKB-KW"/>
</dbReference>
<comment type="caution">
    <text evidence="4">The sequence shown here is derived from an EMBL/GenBank/DDBJ whole genome shotgun (WGS) entry which is preliminary data.</text>
</comment>
<keyword evidence="1" id="KW-0862">Zinc</keyword>
<keyword evidence="1" id="KW-0863">Zinc-finger</keyword>
<organism evidence="4 5">
    <name type="scientific">Ephemerocybe angulata</name>
    <dbReference type="NCBI Taxonomy" id="980116"/>
    <lineage>
        <taxon>Eukaryota</taxon>
        <taxon>Fungi</taxon>
        <taxon>Dikarya</taxon>
        <taxon>Basidiomycota</taxon>
        <taxon>Agaricomycotina</taxon>
        <taxon>Agaricomycetes</taxon>
        <taxon>Agaricomycetidae</taxon>
        <taxon>Agaricales</taxon>
        <taxon>Agaricineae</taxon>
        <taxon>Psathyrellaceae</taxon>
        <taxon>Ephemerocybe</taxon>
    </lineage>
</organism>
<proteinExistence type="predicted"/>
<evidence type="ECO:0000313" key="5">
    <source>
        <dbReference type="Proteomes" id="UP000521943"/>
    </source>
</evidence>
<feature type="region of interest" description="Disordered" evidence="2">
    <location>
        <begin position="755"/>
        <end position="787"/>
    </location>
</feature>
<dbReference type="EMBL" id="JACGCI010000049">
    <property type="protein sequence ID" value="KAF6751597.1"/>
    <property type="molecule type" value="Genomic_DNA"/>
</dbReference>
<dbReference type="PROSITE" id="PS50966">
    <property type="entry name" value="ZF_SWIM"/>
    <property type="match status" value="1"/>
</dbReference>
<sequence>MLGTSYWVVGSQGGGASLVEGGRNSVNVPAMEESPSPGRLPGRPLGIAQVPTKYLLLGSVQRIELDALIASGQMQTQIYDENDLALQRSVAQYCETEGFRTGAERPLESRWSAVWSTTWTGTSGTTKRTLYQCLCGIDPSVRQGKKVRQDGSADDRRIPYAHTGCLAHVEVTERLSTGQGQSSGVVLRISGYVLHNEECTKTTLGRLPAIPLHPHVYEVATQQMEDGASITAIQAKNREMMANRAYNGMLTWDPRTENVRYNLQVTDHTSLYRIFARKNGIDIRKAPQYNIDDWLNPDSSNYNAQLAEAIFYYRARSEAGQWFKVCISTSAMTSASWSYAHESQLVLDGTFGVCSSRLLLFIALATDGDGKGVPLAFFLFSAPTGNQATHAGYNTEILAELLGQWKVHLERNRPVQPGTSDLASTLIDFEPLVAITDTDTKERGALLHTWPACIDPYWRETVVNELRSLEVQLIATVEHTGALQLVNRFRDWLKTLAENDKSRIAAEGGLKHVNYLETNWLPMSMWKSWSDHGRLEASARLKIPVEGVIPTTNHLESFNGVYAHHQQRREYTAWLRTRFDGYTDGRDITQVHQQYLRDRNQASAQNTLCWWEDDEARDRGATVVISEKRIVSITRATADTYLAECIPSSHWDGTGSSYQCAISRNGVSACTCPDFSTSGGACKHLRALRLAIYSYMQQGFEQATFYFPTTREDAYRLLQHLQSQHPRAPDPHPIPPPPLLNLPNLDLASIQSLGNDMTTIGDNDGDGESDDLNDSSNDDSLEETEDTRETAIGMLSQIPVTPHFSSSADALALQLKLKLEFESNRLLPSLHGLMHLVDSNIDSGAEASSYQEANLKEMSTILLALASKFARLTAEESPYVSQSEHPSYPRPATPERPVQALLATTLTTALGDEDRSRTSKRTTASRIPLLAPSPERRQRRKDSFAPL</sequence>
<keyword evidence="1" id="KW-0479">Metal-binding</keyword>
<dbReference type="Proteomes" id="UP000521943">
    <property type="component" value="Unassembled WGS sequence"/>
</dbReference>
<gene>
    <name evidence="4" type="ORF">DFP72DRAFT_850712</name>
</gene>
<dbReference type="InterPro" id="IPR007527">
    <property type="entry name" value="Znf_SWIM"/>
</dbReference>
<evidence type="ECO:0000313" key="4">
    <source>
        <dbReference type="EMBL" id="KAF6751597.1"/>
    </source>
</evidence>
<evidence type="ECO:0000256" key="1">
    <source>
        <dbReference type="PROSITE-ProRule" id="PRU00325"/>
    </source>
</evidence>
<accession>A0A8H6HSG4</accession>
<feature type="domain" description="SWIM-type" evidence="3">
    <location>
        <begin position="658"/>
        <end position="693"/>
    </location>
</feature>
<keyword evidence="5" id="KW-1185">Reference proteome</keyword>
<name>A0A8H6HSG4_9AGAR</name>